<dbReference type="EMBL" id="JARAOO010000003">
    <property type="protein sequence ID" value="KAJ7975258.1"/>
    <property type="molecule type" value="Genomic_DNA"/>
</dbReference>
<sequence>MPSDPIQLMALWSQFNFSAPIDSFSKAPEDNKSNKQKWRNKFGRGQLLQRLKLLYGFHPREGFGVQLKKSMFWVLHNHINREDEKQKFPVNMSSGLNFIFVDMLLRRGARTDVRCNEGMLPLNSVLQLFWARE</sequence>
<proteinExistence type="predicted"/>
<dbReference type="KEGG" id="qsa:O6P43_005207"/>
<keyword evidence="2" id="KW-1185">Reference proteome</keyword>
<gene>
    <name evidence="1" type="ORF">O6P43_005207</name>
</gene>
<organism evidence="1 2">
    <name type="scientific">Quillaja saponaria</name>
    <name type="common">Soap bark tree</name>
    <dbReference type="NCBI Taxonomy" id="32244"/>
    <lineage>
        <taxon>Eukaryota</taxon>
        <taxon>Viridiplantae</taxon>
        <taxon>Streptophyta</taxon>
        <taxon>Embryophyta</taxon>
        <taxon>Tracheophyta</taxon>
        <taxon>Spermatophyta</taxon>
        <taxon>Magnoliopsida</taxon>
        <taxon>eudicotyledons</taxon>
        <taxon>Gunneridae</taxon>
        <taxon>Pentapetalae</taxon>
        <taxon>rosids</taxon>
        <taxon>fabids</taxon>
        <taxon>Fabales</taxon>
        <taxon>Quillajaceae</taxon>
        <taxon>Quillaja</taxon>
    </lineage>
</organism>
<dbReference type="AlphaFoldDB" id="A0AAD7Q5G3"/>
<dbReference type="Proteomes" id="UP001163823">
    <property type="component" value="Chromosome 3"/>
</dbReference>
<reference evidence="1" key="1">
    <citation type="journal article" date="2023" name="Science">
        <title>Elucidation of the pathway for biosynthesis of saponin adjuvants from the soapbark tree.</title>
        <authorList>
            <person name="Reed J."/>
            <person name="Orme A."/>
            <person name="El-Demerdash A."/>
            <person name="Owen C."/>
            <person name="Martin L.B.B."/>
            <person name="Misra R.C."/>
            <person name="Kikuchi S."/>
            <person name="Rejzek M."/>
            <person name="Martin A.C."/>
            <person name="Harkess A."/>
            <person name="Leebens-Mack J."/>
            <person name="Louveau T."/>
            <person name="Stephenson M.J."/>
            <person name="Osbourn A."/>
        </authorList>
    </citation>
    <scope>NUCLEOTIDE SEQUENCE</scope>
    <source>
        <strain evidence="1">S10</strain>
    </source>
</reference>
<name>A0AAD7Q5G3_QUISA</name>
<evidence type="ECO:0000313" key="2">
    <source>
        <dbReference type="Proteomes" id="UP001163823"/>
    </source>
</evidence>
<protein>
    <submittedName>
        <fullName evidence="1">Uncharacterized protein</fullName>
    </submittedName>
</protein>
<accession>A0AAD7Q5G3</accession>
<comment type="caution">
    <text evidence="1">The sequence shown here is derived from an EMBL/GenBank/DDBJ whole genome shotgun (WGS) entry which is preliminary data.</text>
</comment>
<evidence type="ECO:0000313" key="1">
    <source>
        <dbReference type="EMBL" id="KAJ7975258.1"/>
    </source>
</evidence>